<evidence type="ECO:0000256" key="3">
    <source>
        <dbReference type="ARBA" id="ARBA00022692"/>
    </source>
</evidence>
<dbReference type="Pfam" id="PF01925">
    <property type="entry name" value="TauE"/>
    <property type="match status" value="1"/>
</dbReference>
<dbReference type="InterPro" id="IPR051598">
    <property type="entry name" value="TSUP/Inactive_protease-like"/>
</dbReference>
<keyword evidence="5 6" id="KW-0472">Membrane</keyword>
<evidence type="ECO:0000256" key="1">
    <source>
        <dbReference type="ARBA" id="ARBA00004141"/>
    </source>
</evidence>
<organism evidence="8 9">
    <name type="scientific">Streptomyces ossamyceticus</name>
    <dbReference type="NCBI Taxonomy" id="249581"/>
    <lineage>
        <taxon>Bacteria</taxon>
        <taxon>Bacillati</taxon>
        <taxon>Actinomycetota</taxon>
        <taxon>Actinomycetes</taxon>
        <taxon>Kitasatosporales</taxon>
        <taxon>Streptomycetaceae</taxon>
        <taxon>Streptomyces</taxon>
    </lineage>
</organism>
<evidence type="ECO:0000313" key="8">
    <source>
        <dbReference type="EMBL" id="MET9844550.1"/>
    </source>
</evidence>
<keyword evidence="9" id="KW-1185">Reference proteome</keyword>
<dbReference type="RefSeq" id="WP_355394256.1">
    <property type="nucleotide sequence ID" value="NZ_JBEXPZ010000008.1"/>
</dbReference>
<feature type="region of interest" description="Disordered" evidence="7">
    <location>
        <begin position="281"/>
        <end position="351"/>
    </location>
</feature>
<comment type="similarity">
    <text evidence="2 6">Belongs to the 4-toluene sulfonate uptake permease (TSUP) (TC 2.A.102) family.</text>
</comment>
<keyword evidence="6" id="KW-1003">Cell membrane</keyword>
<dbReference type="InterPro" id="IPR002781">
    <property type="entry name" value="TM_pro_TauE-like"/>
</dbReference>
<evidence type="ECO:0000256" key="7">
    <source>
        <dbReference type="SAM" id="MobiDB-lite"/>
    </source>
</evidence>
<feature type="transmembrane region" description="Helical" evidence="6">
    <location>
        <begin position="92"/>
        <end position="114"/>
    </location>
</feature>
<evidence type="ECO:0000256" key="2">
    <source>
        <dbReference type="ARBA" id="ARBA00009142"/>
    </source>
</evidence>
<dbReference type="EMBL" id="JBEXPZ010000008">
    <property type="protein sequence ID" value="MET9844550.1"/>
    <property type="molecule type" value="Genomic_DNA"/>
</dbReference>
<feature type="transmembrane region" description="Helical" evidence="6">
    <location>
        <begin position="7"/>
        <end position="36"/>
    </location>
</feature>
<reference evidence="8 9" key="1">
    <citation type="submission" date="2024-06" db="EMBL/GenBank/DDBJ databases">
        <title>The Natural Products Discovery Center: Release of the First 8490 Sequenced Strains for Exploring Actinobacteria Biosynthetic Diversity.</title>
        <authorList>
            <person name="Kalkreuter E."/>
            <person name="Kautsar S.A."/>
            <person name="Yang D."/>
            <person name="Bader C.D."/>
            <person name="Teijaro C.N."/>
            <person name="Fluegel L."/>
            <person name="Davis C.M."/>
            <person name="Simpson J.R."/>
            <person name="Lauterbach L."/>
            <person name="Steele A.D."/>
            <person name="Gui C."/>
            <person name="Meng S."/>
            <person name="Li G."/>
            <person name="Viehrig K."/>
            <person name="Ye F."/>
            <person name="Su P."/>
            <person name="Kiefer A.F."/>
            <person name="Nichols A."/>
            <person name="Cepeda A.J."/>
            <person name="Yan W."/>
            <person name="Fan B."/>
            <person name="Jiang Y."/>
            <person name="Adhikari A."/>
            <person name="Zheng C.-J."/>
            <person name="Schuster L."/>
            <person name="Cowan T.M."/>
            <person name="Smanski M.J."/>
            <person name="Chevrette M.G."/>
            <person name="De Carvalho L.P.S."/>
            <person name="Shen B."/>
        </authorList>
    </citation>
    <scope>NUCLEOTIDE SEQUENCE [LARGE SCALE GENOMIC DNA]</scope>
    <source>
        <strain evidence="8 9">NPDC006434</strain>
    </source>
</reference>
<proteinExistence type="inferred from homology"/>
<evidence type="ECO:0000256" key="4">
    <source>
        <dbReference type="ARBA" id="ARBA00022989"/>
    </source>
</evidence>
<protein>
    <recommendedName>
        <fullName evidence="6">Probable membrane transporter protein</fullName>
    </recommendedName>
</protein>
<accession>A0ABV2UUV9</accession>
<feature type="transmembrane region" description="Helical" evidence="6">
    <location>
        <begin position="232"/>
        <end position="251"/>
    </location>
</feature>
<evidence type="ECO:0000256" key="5">
    <source>
        <dbReference type="ARBA" id="ARBA00023136"/>
    </source>
</evidence>
<evidence type="ECO:0000256" key="6">
    <source>
        <dbReference type="RuleBase" id="RU363041"/>
    </source>
</evidence>
<dbReference type="PANTHER" id="PTHR43701:SF2">
    <property type="entry name" value="MEMBRANE TRANSPORTER PROTEIN YJNA-RELATED"/>
    <property type="match status" value="1"/>
</dbReference>
<gene>
    <name evidence="8" type="ORF">ABZZ21_08170</name>
</gene>
<sequence>MITFVLVASVLIGVSLGILGGGGSILTVPILVYLAGQDTKEAIATSLFVVGVTSLVGLVPHARAGRVRWRTGLVFGAVSMVGAYGGGRLAEYIPGTVLLIAFALMMLATAAAMLRKSRTTKPAKPAPTELPVGQVIVEGLVVGAVTGLVGSGGGFLVVPALALLGGLPMSVAVGTSLLVIAMKSFSGLAGHLDGVQIDWNLALLVTAAAIVGSLIGSRYAARIPQDTLRKAFGWFVVVMGVFVLGQQLSHALWVSPFTWTGIGLAVATAVTWSAVRARRPRSAANAPQAGSGAPAAHPELDTPRDTLAASSPGSPPCPAPSTGPTPGPSSAERAGASPRAGTAHLRAAAER</sequence>
<keyword evidence="4 6" id="KW-1133">Transmembrane helix</keyword>
<comment type="caution">
    <text evidence="8">The sequence shown here is derived from an EMBL/GenBank/DDBJ whole genome shotgun (WGS) entry which is preliminary data.</text>
</comment>
<feature type="transmembrane region" description="Helical" evidence="6">
    <location>
        <begin position="155"/>
        <end position="181"/>
    </location>
</feature>
<name>A0ABV2UUV9_9ACTN</name>
<feature type="transmembrane region" description="Helical" evidence="6">
    <location>
        <begin position="67"/>
        <end position="86"/>
    </location>
</feature>
<feature type="transmembrane region" description="Helical" evidence="6">
    <location>
        <begin position="201"/>
        <end position="220"/>
    </location>
</feature>
<feature type="compositionally biased region" description="Pro residues" evidence="7">
    <location>
        <begin position="313"/>
        <end position="327"/>
    </location>
</feature>
<dbReference type="PANTHER" id="PTHR43701">
    <property type="entry name" value="MEMBRANE TRANSPORTER PROTEIN MJ0441-RELATED"/>
    <property type="match status" value="1"/>
</dbReference>
<comment type="subcellular location">
    <subcellularLocation>
        <location evidence="6">Cell membrane</location>
        <topology evidence="6">Multi-pass membrane protein</topology>
    </subcellularLocation>
    <subcellularLocation>
        <location evidence="1">Membrane</location>
        <topology evidence="1">Multi-pass membrane protein</topology>
    </subcellularLocation>
</comment>
<feature type="transmembrane region" description="Helical" evidence="6">
    <location>
        <begin position="257"/>
        <end position="275"/>
    </location>
</feature>
<feature type="transmembrane region" description="Helical" evidence="6">
    <location>
        <begin position="42"/>
        <end position="60"/>
    </location>
</feature>
<dbReference type="Proteomes" id="UP001550210">
    <property type="component" value="Unassembled WGS sequence"/>
</dbReference>
<evidence type="ECO:0000313" key="9">
    <source>
        <dbReference type="Proteomes" id="UP001550210"/>
    </source>
</evidence>
<keyword evidence="3 6" id="KW-0812">Transmembrane</keyword>